<organism evidence="3 4">
    <name type="scientific">Solanum stoloniferum</name>
    <dbReference type="NCBI Taxonomy" id="62892"/>
    <lineage>
        <taxon>Eukaryota</taxon>
        <taxon>Viridiplantae</taxon>
        <taxon>Streptophyta</taxon>
        <taxon>Embryophyta</taxon>
        <taxon>Tracheophyta</taxon>
        <taxon>Spermatophyta</taxon>
        <taxon>Magnoliopsida</taxon>
        <taxon>eudicotyledons</taxon>
        <taxon>Gunneridae</taxon>
        <taxon>Pentapetalae</taxon>
        <taxon>asterids</taxon>
        <taxon>lamiids</taxon>
        <taxon>Solanales</taxon>
        <taxon>Solanaceae</taxon>
        <taxon>Solanoideae</taxon>
        <taxon>Solaneae</taxon>
        <taxon>Solanum</taxon>
    </lineage>
</organism>
<keyword evidence="4" id="KW-1185">Reference proteome</keyword>
<dbReference type="InterPro" id="IPR044730">
    <property type="entry name" value="RNase_H-like_dom_plant"/>
</dbReference>
<evidence type="ECO:0000259" key="1">
    <source>
        <dbReference type="Pfam" id="PF07985"/>
    </source>
</evidence>
<dbReference type="PANTHER" id="PTHR28626:SF4">
    <property type="entry name" value="PROTEIN SENSITIVITY TO RED LIGHT REDUCED 1-LIKE"/>
    <property type="match status" value="1"/>
</dbReference>
<protein>
    <submittedName>
        <fullName evidence="3">Uncharacterized protein</fullName>
    </submittedName>
</protein>
<reference evidence="3 4" key="1">
    <citation type="submission" date="2024-05" db="EMBL/GenBank/DDBJ databases">
        <title>De novo assembly of an allotetraploid wild potato.</title>
        <authorList>
            <person name="Hosaka A.J."/>
        </authorList>
    </citation>
    <scope>NUCLEOTIDE SEQUENCE [LARGE SCALE GENOMIC DNA]</scope>
    <source>
        <tissue evidence="3">Young leaves</tissue>
    </source>
</reference>
<dbReference type="Pfam" id="PF13456">
    <property type="entry name" value="RVT_3"/>
    <property type="match status" value="1"/>
</dbReference>
<comment type="caution">
    <text evidence="3">The sequence shown here is derived from an EMBL/GenBank/DDBJ whole genome shotgun (WGS) entry which is preliminary data.</text>
</comment>
<dbReference type="InterPro" id="IPR036397">
    <property type="entry name" value="RNaseH_sf"/>
</dbReference>
<dbReference type="Proteomes" id="UP001627284">
    <property type="component" value="Unassembled WGS sequence"/>
</dbReference>
<name>A0ABD2TBB7_9SOLN</name>
<evidence type="ECO:0000313" key="3">
    <source>
        <dbReference type="EMBL" id="KAL3353560.1"/>
    </source>
</evidence>
<evidence type="ECO:0000259" key="2">
    <source>
        <dbReference type="Pfam" id="PF13456"/>
    </source>
</evidence>
<feature type="domain" description="SRR1-like" evidence="1">
    <location>
        <begin position="59"/>
        <end position="226"/>
    </location>
</feature>
<dbReference type="AlphaFoldDB" id="A0ABD2TBB7"/>
<sequence length="436" mass="50332">MNCDENMESNVYFHIQDEAERLLKEIKLMMKNVETSELYAGMRFDLEHNETFQQHLFRLLGSHSHVQVVIYALGSMEYGFNSHFQLAVVLLLKRDFSNWIGNIQVYDPLMSPADMLVFRKLDVEMLTIDEDCKRQVRRPTMFYMPVPNYCLIGNLLGANWSSSCINQIVLLTNSFHNLLTNILPCNQNEETVQRLERILPFTTEIDIKASNEEIYINVFSRFAWHFFDVGPNINMETSLPVTKITKYKRSGGDRHWLDWQRYFEEAFLEDMQSDMSSEGFAQSLGTYRGPRRLRCNSVPPPLGWIKLNIYGIGTEGDQPGRFSGVFQDDTGMCLGSYSDTIDAKDNVIAGLEALRNGLVRCVEGKPKAQKLMVESDNVILIQYLNGHPEPNELTMCKLKEISDLLKRITCAFYHVYEEANEAARDLALRDERHNQE</sequence>
<dbReference type="Gene3D" id="3.30.420.10">
    <property type="entry name" value="Ribonuclease H-like superfamily/Ribonuclease H"/>
    <property type="match status" value="1"/>
</dbReference>
<dbReference type="CDD" id="cd06222">
    <property type="entry name" value="RNase_H_like"/>
    <property type="match status" value="1"/>
</dbReference>
<dbReference type="InterPro" id="IPR002156">
    <property type="entry name" value="RNaseH_domain"/>
</dbReference>
<gene>
    <name evidence="3" type="ORF">AABB24_018338</name>
</gene>
<dbReference type="EMBL" id="JBJKTR010000011">
    <property type="protein sequence ID" value="KAL3353560.1"/>
    <property type="molecule type" value="Genomic_DNA"/>
</dbReference>
<dbReference type="InterPro" id="IPR012942">
    <property type="entry name" value="SRR1-like"/>
</dbReference>
<proteinExistence type="predicted"/>
<evidence type="ECO:0000313" key="4">
    <source>
        <dbReference type="Proteomes" id="UP001627284"/>
    </source>
</evidence>
<accession>A0ABD2TBB7</accession>
<dbReference type="InterPro" id="IPR040044">
    <property type="entry name" value="SRR1L"/>
</dbReference>
<feature type="domain" description="RNase H type-1" evidence="2">
    <location>
        <begin position="315"/>
        <end position="427"/>
    </location>
</feature>
<dbReference type="PANTHER" id="PTHR28626">
    <property type="entry name" value="SRR1-LIKE PROTEIN"/>
    <property type="match status" value="1"/>
</dbReference>
<dbReference type="Pfam" id="PF07985">
    <property type="entry name" value="SRR1"/>
    <property type="match status" value="1"/>
</dbReference>